<organism evidence="7 8">
    <name type="scientific">Myxozyma melibiosi</name>
    <dbReference type="NCBI Taxonomy" id="54550"/>
    <lineage>
        <taxon>Eukaryota</taxon>
        <taxon>Fungi</taxon>
        <taxon>Dikarya</taxon>
        <taxon>Ascomycota</taxon>
        <taxon>Saccharomycotina</taxon>
        <taxon>Lipomycetes</taxon>
        <taxon>Lipomycetales</taxon>
        <taxon>Lipomycetaceae</taxon>
        <taxon>Myxozyma</taxon>
    </lineage>
</organism>
<protein>
    <recommendedName>
        <fullName evidence="9">Securin</fullName>
    </recommendedName>
</protein>
<accession>A0ABR1F7L0</accession>
<dbReference type="Proteomes" id="UP001498771">
    <property type="component" value="Unassembled WGS sequence"/>
</dbReference>
<dbReference type="RefSeq" id="XP_064768790.1">
    <property type="nucleotide sequence ID" value="XM_064912384.1"/>
</dbReference>
<keyword evidence="8" id="KW-1185">Reference proteome</keyword>
<keyword evidence="4" id="KW-0963">Cytoplasm</keyword>
<gene>
    <name evidence="7" type="ORF">BZA70DRAFT_276967</name>
</gene>
<evidence type="ECO:0000313" key="7">
    <source>
        <dbReference type="EMBL" id="KAK7205757.1"/>
    </source>
</evidence>
<dbReference type="EMBL" id="JBBJBU010000004">
    <property type="protein sequence ID" value="KAK7205757.1"/>
    <property type="molecule type" value="Genomic_DNA"/>
</dbReference>
<feature type="compositionally biased region" description="Polar residues" evidence="6">
    <location>
        <begin position="102"/>
        <end position="112"/>
    </location>
</feature>
<proteinExistence type="inferred from homology"/>
<dbReference type="Pfam" id="PF04856">
    <property type="entry name" value="Securin"/>
    <property type="match status" value="1"/>
</dbReference>
<dbReference type="InterPro" id="IPR006940">
    <property type="entry name" value="Securin_separation_inhibitor"/>
</dbReference>
<sequence>MTQIYHDKENQVAFALAGKNAVGSTAPKTPFAKKAGSARTPFGAKANENTVITFQPNKGALEKGGAKTPFKTPNEKRVPLGGKDTNARSKIAPMQDWGLKNAKSTVKSNSAGRSRRARQATPRKEVASAPVESLSMPETELPEIEYMPPRATESPFVPADYEPIDYTALRSAVTDPELIADYLYPRGKDGKTAVARKMEELSRPPRQEVLADLDLPVGEDGLHDFERPLDLESDFEGLSLDLDEELNFDDDLDFDEFK</sequence>
<feature type="region of interest" description="Disordered" evidence="6">
    <location>
        <begin position="22"/>
        <end position="42"/>
    </location>
</feature>
<evidence type="ECO:0000256" key="5">
    <source>
        <dbReference type="ARBA" id="ARBA00023242"/>
    </source>
</evidence>
<comment type="caution">
    <text evidence="7">The sequence shown here is derived from an EMBL/GenBank/DDBJ whole genome shotgun (WGS) entry which is preliminary data.</text>
</comment>
<feature type="region of interest" description="Disordered" evidence="6">
    <location>
        <begin position="56"/>
        <end position="140"/>
    </location>
</feature>
<comment type="similarity">
    <text evidence="3">Belongs to the securin family.</text>
</comment>
<evidence type="ECO:0008006" key="9">
    <source>
        <dbReference type="Google" id="ProtNLM"/>
    </source>
</evidence>
<reference evidence="7 8" key="1">
    <citation type="submission" date="2024-03" db="EMBL/GenBank/DDBJ databases">
        <title>Genome-scale model development and genomic sequencing of the oleaginous clade Lipomyces.</title>
        <authorList>
            <consortium name="Lawrence Berkeley National Laboratory"/>
            <person name="Czajka J.J."/>
            <person name="Han Y."/>
            <person name="Kim J."/>
            <person name="Mondo S.J."/>
            <person name="Hofstad B.A."/>
            <person name="Robles A."/>
            <person name="Haridas S."/>
            <person name="Riley R."/>
            <person name="LaButti K."/>
            <person name="Pangilinan J."/>
            <person name="Andreopoulos W."/>
            <person name="Lipzen A."/>
            <person name="Yan J."/>
            <person name="Wang M."/>
            <person name="Ng V."/>
            <person name="Grigoriev I.V."/>
            <person name="Spatafora J.W."/>
            <person name="Magnuson J.K."/>
            <person name="Baker S.E."/>
            <person name="Pomraning K.R."/>
        </authorList>
    </citation>
    <scope>NUCLEOTIDE SEQUENCE [LARGE SCALE GENOMIC DNA]</scope>
    <source>
        <strain evidence="7 8">Phaff 52-87</strain>
    </source>
</reference>
<dbReference type="GeneID" id="90037896"/>
<evidence type="ECO:0000256" key="2">
    <source>
        <dbReference type="ARBA" id="ARBA00004496"/>
    </source>
</evidence>
<evidence type="ECO:0000256" key="4">
    <source>
        <dbReference type="ARBA" id="ARBA00022490"/>
    </source>
</evidence>
<evidence type="ECO:0000256" key="6">
    <source>
        <dbReference type="SAM" id="MobiDB-lite"/>
    </source>
</evidence>
<evidence type="ECO:0000256" key="3">
    <source>
        <dbReference type="ARBA" id="ARBA00009264"/>
    </source>
</evidence>
<comment type="subcellular location">
    <subcellularLocation>
        <location evidence="2">Cytoplasm</location>
    </subcellularLocation>
    <subcellularLocation>
        <location evidence="1">Nucleus</location>
    </subcellularLocation>
</comment>
<evidence type="ECO:0000313" key="8">
    <source>
        <dbReference type="Proteomes" id="UP001498771"/>
    </source>
</evidence>
<evidence type="ECO:0000256" key="1">
    <source>
        <dbReference type="ARBA" id="ARBA00004123"/>
    </source>
</evidence>
<name>A0ABR1F7L0_9ASCO</name>
<keyword evidence="5" id="KW-0539">Nucleus</keyword>